<dbReference type="CDD" id="cd00093">
    <property type="entry name" value="HTH_XRE"/>
    <property type="match status" value="1"/>
</dbReference>
<dbReference type="EMBL" id="JALKFT010000005">
    <property type="protein sequence ID" value="MCK9875475.1"/>
    <property type="molecule type" value="Genomic_DNA"/>
</dbReference>
<dbReference type="InterPro" id="IPR010982">
    <property type="entry name" value="Lambda_DNA-bd_dom_sf"/>
</dbReference>
<dbReference type="Gene3D" id="3.30.450.180">
    <property type="match status" value="1"/>
</dbReference>
<dbReference type="InterPro" id="IPR001387">
    <property type="entry name" value="Cro/C1-type_HTH"/>
</dbReference>
<proteinExistence type="predicted"/>
<dbReference type="SMART" id="SM00530">
    <property type="entry name" value="HTH_XRE"/>
    <property type="match status" value="1"/>
</dbReference>
<evidence type="ECO:0000259" key="1">
    <source>
        <dbReference type="PROSITE" id="PS50943"/>
    </source>
</evidence>
<dbReference type="RefSeq" id="WP_248823920.1">
    <property type="nucleotide sequence ID" value="NZ_JALKFT010000005.1"/>
</dbReference>
<protein>
    <submittedName>
        <fullName evidence="2">Helix-turn-helix transcriptional regulator</fullName>
    </submittedName>
</protein>
<dbReference type="InterPro" id="IPR041413">
    <property type="entry name" value="MLTR_LBD"/>
</dbReference>
<dbReference type="PANTHER" id="PTHR35010">
    <property type="entry name" value="BLL4672 PROTEIN-RELATED"/>
    <property type="match status" value="1"/>
</dbReference>
<feature type="domain" description="HTH cro/C1-type" evidence="1">
    <location>
        <begin position="42"/>
        <end position="89"/>
    </location>
</feature>
<dbReference type="PROSITE" id="PS50943">
    <property type="entry name" value="HTH_CROC1"/>
    <property type="match status" value="1"/>
</dbReference>
<dbReference type="Proteomes" id="UP001201873">
    <property type="component" value="Unassembled WGS sequence"/>
</dbReference>
<organism evidence="2 3">
    <name type="scientific">Frankia umida</name>
    <dbReference type="NCBI Taxonomy" id="573489"/>
    <lineage>
        <taxon>Bacteria</taxon>
        <taxon>Bacillati</taxon>
        <taxon>Actinomycetota</taxon>
        <taxon>Actinomycetes</taxon>
        <taxon>Frankiales</taxon>
        <taxon>Frankiaceae</taxon>
        <taxon>Frankia</taxon>
    </lineage>
</organism>
<comment type="caution">
    <text evidence="2">The sequence shown here is derived from an EMBL/GenBank/DDBJ whole genome shotgun (WGS) entry which is preliminary data.</text>
</comment>
<name>A0ABT0JV94_9ACTN</name>
<dbReference type="SUPFAM" id="SSF47413">
    <property type="entry name" value="lambda repressor-like DNA-binding domains"/>
    <property type="match status" value="1"/>
</dbReference>
<dbReference type="Gene3D" id="1.10.260.40">
    <property type="entry name" value="lambda repressor-like DNA-binding domains"/>
    <property type="match status" value="1"/>
</dbReference>
<sequence length="280" mass="30106">MARQGLASFPRQGLASFLRDRREALRPADVGLPRGARRRTPGLRREEVAARANMSAEYYARLEQARGPRPSAPVLDGVAGALRLTRAERAHLFQLAGVALPAPAGPPRRVRPYVASLLERMPETAAIVTAASYDVIAWNPLAEALLGGLRDRPNLARRRFLPGEQALTTGHEEFGEIAVARLRAAADRYPGDQALAALLAELRSSSAEFTAIWDTHPVRVPGHRTKTVFHPQAGPLRVHCDVLTVPDDDQQVVFLTAAPGSPSARGLRQLAVGSVAGGGQ</sequence>
<keyword evidence="3" id="KW-1185">Reference proteome</keyword>
<evidence type="ECO:0000313" key="2">
    <source>
        <dbReference type="EMBL" id="MCK9875475.1"/>
    </source>
</evidence>
<dbReference type="PANTHER" id="PTHR35010:SF2">
    <property type="entry name" value="BLL4672 PROTEIN"/>
    <property type="match status" value="1"/>
</dbReference>
<accession>A0ABT0JV94</accession>
<dbReference type="Pfam" id="PF13560">
    <property type="entry name" value="HTH_31"/>
    <property type="match status" value="1"/>
</dbReference>
<dbReference type="Pfam" id="PF17765">
    <property type="entry name" value="MLTR_LBD"/>
    <property type="match status" value="1"/>
</dbReference>
<reference evidence="2 3" key="1">
    <citation type="submission" date="2022-04" db="EMBL/GenBank/DDBJ databases">
        <title>Genome diversity in the genus Frankia.</title>
        <authorList>
            <person name="Carlos-Shanley C."/>
            <person name="Hahn D."/>
        </authorList>
    </citation>
    <scope>NUCLEOTIDE SEQUENCE [LARGE SCALE GENOMIC DNA]</scope>
    <source>
        <strain evidence="2 3">Ag45/Mut15</strain>
    </source>
</reference>
<gene>
    <name evidence="2" type="ORF">MXD59_06740</name>
</gene>
<evidence type="ECO:0000313" key="3">
    <source>
        <dbReference type="Proteomes" id="UP001201873"/>
    </source>
</evidence>